<dbReference type="SUPFAM" id="SSF53756">
    <property type="entry name" value="UDP-Glycosyltransferase/glycogen phosphorylase"/>
    <property type="match status" value="1"/>
</dbReference>
<comment type="caution">
    <text evidence="6">The sequence shown here is derived from an EMBL/GenBank/DDBJ whole genome shotgun (WGS) entry which is preliminary data.</text>
</comment>
<dbReference type="PANTHER" id="PTHR12526:SF510">
    <property type="entry name" value="D-INOSITOL 3-PHOSPHATE GLYCOSYLTRANSFERASE"/>
    <property type="match status" value="1"/>
</dbReference>
<keyword evidence="7" id="KW-1185">Reference proteome</keyword>
<evidence type="ECO:0000256" key="2">
    <source>
        <dbReference type="ARBA" id="ARBA00022679"/>
    </source>
</evidence>
<dbReference type="InterPro" id="IPR028098">
    <property type="entry name" value="Glyco_trans_4-like_N"/>
</dbReference>
<evidence type="ECO:0000313" key="6">
    <source>
        <dbReference type="EMBL" id="MCD2195814.1"/>
    </source>
</evidence>
<keyword evidence="4" id="KW-0472">Membrane</keyword>
<keyword evidence="1 6" id="KW-0328">Glycosyltransferase</keyword>
<keyword evidence="4" id="KW-0812">Transmembrane</keyword>
<feature type="domain" description="Glycosyltransferase subfamily 4-like N-terminal" evidence="5">
    <location>
        <begin position="19"/>
        <end position="187"/>
    </location>
</feature>
<evidence type="ECO:0000256" key="3">
    <source>
        <dbReference type="SAM" id="MobiDB-lite"/>
    </source>
</evidence>
<sequence length="415" mass="44854">MVVRRACVVRQHYVPRDSRVARAAQALAEDGFDVDVICLRAPGEPAREQLGAVRIRRVPLRHRQGGGAAGYAVEYAAFLVAATILVAARHLRRRYRLVQIHSLPDVLVLAGLLPRALGARVLLDLQECMPEFFATKFGVGPTHPVVRLLEVLEQRAIAVADHAITPTEQMRETFVGRGADPARVTTVMDGADPGVFVPPAERETAGTGTFTLISHGTVEEHYGLDTVLRSVARLRGRIPGLRLEVYGDGSDLPRLRHLAENLDIVGLVAFSGRFVPMPDLVAALGRADIGVLAVRPDPFRDVALPGKVFDFVAMGLPVVSSRTRSMQETFGDSVALFAADDPDDLAQVLLALHRDPARRAALVAAARATSEPLRWEHQRRRYLATVAELLGDAAAGDAGSPIPSGASRSTGRPHR</sequence>
<organism evidence="6 7">
    <name type="scientific">Actinomycetospora endophytica</name>
    <dbReference type="NCBI Taxonomy" id="2291215"/>
    <lineage>
        <taxon>Bacteria</taxon>
        <taxon>Bacillati</taxon>
        <taxon>Actinomycetota</taxon>
        <taxon>Actinomycetes</taxon>
        <taxon>Pseudonocardiales</taxon>
        <taxon>Pseudonocardiaceae</taxon>
        <taxon>Actinomycetospora</taxon>
    </lineage>
</organism>
<dbReference type="PANTHER" id="PTHR12526">
    <property type="entry name" value="GLYCOSYLTRANSFERASE"/>
    <property type="match status" value="1"/>
</dbReference>
<dbReference type="Pfam" id="PF13692">
    <property type="entry name" value="Glyco_trans_1_4"/>
    <property type="match status" value="1"/>
</dbReference>
<dbReference type="Pfam" id="PF13579">
    <property type="entry name" value="Glyco_trans_4_4"/>
    <property type="match status" value="1"/>
</dbReference>
<feature type="region of interest" description="Disordered" evidence="3">
    <location>
        <begin position="395"/>
        <end position="415"/>
    </location>
</feature>
<protein>
    <submittedName>
        <fullName evidence="6">Glycosyltransferase</fullName>
        <ecNumber evidence="6">2.4.-.-</ecNumber>
    </submittedName>
</protein>
<evidence type="ECO:0000256" key="1">
    <source>
        <dbReference type="ARBA" id="ARBA00022676"/>
    </source>
</evidence>
<dbReference type="GO" id="GO:0016757">
    <property type="term" value="F:glycosyltransferase activity"/>
    <property type="evidence" value="ECO:0007669"/>
    <property type="project" value="UniProtKB-KW"/>
</dbReference>
<dbReference type="Gene3D" id="3.40.50.2000">
    <property type="entry name" value="Glycogen Phosphorylase B"/>
    <property type="match status" value="2"/>
</dbReference>
<evidence type="ECO:0000256" key="4">
    <source>
        <dbReference type="SAM" id="Phobius"/>
    </source>
</evidence>
<evidence type="ECO:0000313" key="7">
    <source>
        <dbReference type="Proteomes" id="UP001199469"/>
    </source>
</evidence>
<reference evidence="6 7" key="1">
    <citation type="submission" date="2021-11" db="EMBL/GenBank/DDBJ databases">
        <title>Draft genome sequence of Actinomycetospora sp. SF1 isolated from the rhizosphere soil.</title>
        <authorList>
            <person name="Duangmal K."/>
            <person name="Chantavorakit T."/>
        </authorList>
    </citation>
    <scope>NUCLEOTIDE SEQUENCE [LARGE SCALE GENOMIC DNA]</scope>
    <source>
        <strain evidence="6 7">TBRC 5722</strain>
    </source>
</reference>
<feature type="compositionally biased region" description="Low complexity" evidence="3">
    <location>
        <begin position="395"/>
        <end position="407"/>
    </location>
</feature>
<dbReference type="RefSeq" id="WP_230737277.1">
    <property type="nucleotide sequence ID" value="NZ_JAJNDB010000004.1"/>
</dbReference>
<gene>
    <name evidence="6" type="ORF">LQ327_20795</name>
</gene>
<dbReference type="EMBL" id="JAJNDB010000004">
    <property type="protein sequence ID" value="MCD2195814.1"/>
    <property type="molecule type" value="Genomic_DNA"/>
</dbReference>
<evidence type="ECO:0000259" key="5">
    <source>
        <dbReference type="Pfam" id="PF13579"/>
    </source>
</evidence>
<name>A0ABS8PCD3_9PSEU</name>
<dbReference type="Proteomes" id="UP001199469">
    <property type="component" value="Unassembled WGS sequence"/>
</dbReference>
<keyword evidence="2 6" id="KW-0808">Transferase</keyword>
<accession>A0ABS8PCD3</accession>
<keyword evidence="4" id="KW-1133">Transmembrane helix</keyword>
<feature type="transmembrane region" description="Helical" evidence="4">
    <location>
        <begin position="68"/>
        <end position="88"/>
    </location>
</feature>
<dbReference type="EC" id="2.4.-.-" evidence="6"/>
<proteinExistence type="predicted"/>